<dbReference type="InterPro" id="IPR011048">
    <property type="entry name" value="Haem_d1_sf"/>
</dbReference>
<dbReference type="PANTHER" id="PTHR30344:SF1">
    <property type="entry name" value="6-PHOSPHOGLUCONOLACTONASE"/>
    <property type="match status" value="1"/>
</dbReference>
<dbReference type="InterPro" id="IPR019405">
    <property type="entry name" value="Lactonase_7-beta_prop"/>
</dbReference>
<reference evidence="2 3" key="1">
    <citation type="submission" date="2019-07" db="EMBL/GenBank/DDBJ databases">
        <title>Genomics analysis of Aphanomyces spp. identifies a new class of oomycete effector associated with host adaptation.</title>
        <authorList>
            <person name="Gaulin E."/>
        </authorList>
    </citation>
    <scope>NUCLEOTIDE SEQUENCE [LARGE SCALE GENOMIC DNA]</scope>
    <source>
        <strain evidence="2 3">ATCC 201684</strain>
    </source>
</reference>
<gene>
    <name evidence="2" type="ORF">Ae201684_011143</name>
</gene>
<dbReference type="PANTHER" id="PTHR30344">
    <property type="entry name" value="6-PHOSPHOGLUCONOLACTONASE-RELATED"/>
    <property type="match status" value="1"/>
</dbReference>
<proteinExistence type="inferred from homology"/>
<comment type="caution">
    <text evidence="2">The sequence shown here is derived from an EMBL/GenBank/DDBJ whole genome shotgun (WGS) entry which is preliminary data.</text>
</comment>
<dbReference type="InterPro" id="IPR050282">
    <property type="entry name" value="Cycloisomerase_2"/>
</dbReference>
<dbReference type="Gene3D" id="2.130.10.10">
    <property type="entry name" value="YVTN repeat-like/Quinoprotein amine dehydrogenase"/>
    <property type="match status" value="1"/>
</dbReference>
<accession>A0A6G0WVK6</accession>
<protein>
    <recommendedName>
        <fullName evidence="4">6-phosphogluconolactonase</fullName>
    </recommendedName>
</protein>
<dbReference type="VEuPathDB" id="FungiDB:AeMF1_007370"/>
<dbReference type="InterPro" id="IPR015943">
    <property type="entry name" value="WD40/YVTN_repeat-like_dom_sf"/>
</dbReference>
<evidence type="ECO:0000313" key="3">
    <source>
        <dbReference type="Proteomes" id="UP000481153"/>
    </source>
</evidence>
<comment type="similarity">
    <text evidence="1">Belongs to the cycloisomerase 2 family.</text>
</comment>
<evidence type="ECO:0000313" key="2">
    <source>
        <dbReference type="EMBL" id="KAF0731517.1"/>
    </source>
</evidence>
<dbReference type="Pfam" id="PF10282">
    <property type="entry name" value="Lactonase"/>
    <property type="match status" value="1"/>
</dbReference>
<dbReference type="SUPFAM" id="SSF51004">
    <property type="entry name" value="C-terminal (heme d1) domain of cytochrome cd1-nitrite reductase"/>
    <property type="match status" value="1"/>
</dbReference>
<keyword evidence="3" id="KW-1185">Reference proteome</keyword>
<evidence type="ECO:0008006" key="4">
    <source>
        <dbReference type="Google" id="ProtNLM"/>
    </source>
</evidence>
<dbReference type="AlphaFoldDB" id="A0A6G0WVK6"/>
<sequence length="365" mass="38426">MTSSTLVVGTYTRKEGHVDGKGKGICTIKVSHETGELSLVHVNEDVGVNPSFVIARSATGHVIAVNEDAYVTESHPQGTGYVTSFSIDDAGVLTFQSKQPSHGSYTCHANFDPSGRFVVASNYGGGNIALYPISPEGVLSPATSVVQMTGASLANPQRQEAPHCHSSTWITPTILAVMDLGNDKVMQFTLNTATGVLEPHARPHIVLPPGSGPRHMGVHPTKPLAYVVNELSNTLSVHSIDATDGLSEPLQIASILPPESAVDGTTLAAEVHVSKCGNFVLCSTRGPNCIAVLRITYPAGHVASPTFVSSNGSFPRHFQLVGDDLVLVANQNSDSIFSFRLTPAEGLKPTGHQLNIPTPVCLSLV</sequence>
<organism evidence="2 3">
    <name type="scientific">Aphanomyces euteiches</name>
    <dbReference type="NCBI Taxonomy" id="100861"/>
    <lineage>
        <taxon>Eukaryota</taxon>
        <taxon>Sar</taxon>
        <taxon>Stramenopiles</taxon>
        <taxon>Oomycota</taxon>
        <taxon>Saprolegniomycetes</taxon>
        <taxon>Saprolegniales</taxon>
        <taxon>Verrucalvaceae</taxon>
        <taxon>Aphanomyces</taxon>
    </lineage>
</organism>
<dbReference type="GO" id="GO:0017057">
    <property type="term" value="F:6-phosphogluconolactonase activity"/>
    <property type="evidence" value="ECO:0007669"/>
    <property type="project" value="TreeGrafter"/>
</dbReference>
<dbReference type="Proteomes" id="UP000481153">
    <property type="component" value="Unassembled WGS sequence"/>
</dbReference>
<name>A0A6G0WVK6_9STRA</name>
<dbReference type="EMBL" id="VJMJ01000141">
    <property type="protein sequence ID" value="KAF0731517.1"/>
    <property type="molecule type" value="Genomic_DNA"/>
</dbReference>
<evidence type="ECO:0000256" key="1">
    <source>
        <dbReference type="ARBA" id="ARBA00005564"/>
    </source>
</evidence>